<sequence length="82" mass="8922">MSPREDPPLAPPNDGGTHEEKPLGTTTRSGPQYYAGETGLRICEPAIGEPYLDLEGDLELSRLREIVCQVSQTREPRAVGSD</sequence>
<organism evidence="2 3">
    <name type="scientific">Cannabis sativa</name>
    <name type="common">Hemp</name>
    <name type="synonym">Marijuana</name>
    <dbReference type="NCBI Taxonomy" id="3483"/>
    <lineage>
        <taxon>Eukaryota</taxon>
        <taxon>Viridiplantae</taxon>
        <taxon>Streptophyta</taxon>
        <taxon>Embryophyta</taxon>
        <taxon>Tracheophyta</taxon>
        <taxon>Spermatophyta</taxon>
        <taxon>Magnoliopsida</taxon>
        <taxon>eudicotyledons</taxon>
        <taxon>Gunneridae</taxon>
        <taxon>Pentapetalae</taxon>
        <taxon>rosids</taxon>
        <taxon>fabids</taxon>
        <taxon>Rosales</taxon>
        <taxon>Cannabaceae</taxon>
        <taxon>Cannabis</taxon>
    </lineage>
</organism>
<evidence type="ECO:0000256" key="1">
    <source>
        <dbReference type="SAM" id="MobiDB-lite"/>
    </source>
</evidence>
<dbReference type="Proteomes" id="UP000596661">
    <property type="component" value="Chromosome 7"/>
</dbReference>
<accession>A0A803Q217</accession>
<dbReference type="EnsemblPlants" id="evm.model.07.1283">
    <property type="protein sequence ID" value="cds.evm.model.07.1283"/>
    <property type="gene ID" value="evm.TU.07.1283"/>
</dbReference>
<dbReference type="EMBL" id="UZAU01000660">
    <property type="status" value="NOT_ANNOTATED_CDS"/>
    <property type="molecule type" value="Genomic_DNA"/>
</dbReference>
<reference evidence="2" key="1">
    <citation type="submission" date="2018-11" db="EMBL/GenBank/DDBJ databases">
        <authorList>
            <person name="Grassa J C."/>
        </authorList>
    </citation>
    <scope>NUCLEOTIDE SEQUENCE [LARGE SCALE GENOMIC DNA]</scope>
</reference>
<evidence type="ECO:0000313" key="3">
    <source>
        <dbReference type="Proteomes" id="UP000596661"/>
    </source>
</evidence>
<reference evidence="2" key="2">
    <citation type="submission" date="2021-03" db="UniProtKB">
        <authorList>
            <consortium name="EnsemblPlants"/>
        </authorList>
    </citation>
    <scope>IDENTIFICATION</scope>
</reference>
<protein>
    <submittedName>
        <fullName evidence="2">Uncharacterized protein</fullName>
    </submittedName>
</protein>
<feature type="region of interest" description="Disordered" evidence="1">
    <location>
        <begin position="1"/>
        <end position="33"/>
    </location>
</feature>
<proteinExistence type="predicted"/>
<name>A0A803Q217_CANSA</name>
<dbReference type="AlphaFoldDB" id="A0A803Q217"/>
<keyword evidence="3" id="KW-1185">Reference proteome</keyword>
<dbReference type="Gramene" id="evm.model.07.1283">
    <property type="protein sequence ID" value="cds.evm.model.07.1283"/>
    <property type="gene ID" value="evm.TU.07.1283"/>
</dbReference>
<evidence type="ECO:0000313" key="2">
    <source>
        <dbReference type="EnsemblPlants" id="cds.evm.model.07.1283"/>
    </source>
</evidence>